<proteinExistence type="predicted"/>
<sequence length="160" mass="18262">MESEKKAALDKDTYKRLTAVRAKLQSSLTAKIQFQFKLTRKSFNKCGKMLARALRTERQKSFVQAISLGSECYQTPKTIVEAFRAYYAALYQLPPGRGRTDGEASTLQERRLEYVTCHTNSKLSTEEEPISTEDLLMAVKLAKTGKIPGLNEYTTQYYRK</sequence>
<dbReference type="EMBL" id="OW240920">
    <property type="protein sequence ID" value="CAH2316170.1"/>
    <property type="molecule type" value="Genomic_DNA"/>
</dbReference>
<evidence type="ECO:0000313" key="1">
    <source>
        <dbReference type="EMBL" id="CAH2316170.1"/>
    </source>
</evidence>
<keyword evidence="2" id="KW-1185">Reference proteome</keyword>
<name>A0AAD1T0S4_PELCU</name>
<organism evidence="1 2">
    <name type="scientific">Pelobates cultripes</name>
    <name type="common">Western spadefoot toad</name>
    <dbReference type="NCBI Taxonomy" id="61616"/>
    <lineage>
        <taxon>Eukaryota</taxon>
        <taxon>Metazoa</taxon>
        <taxon>Chordata</taxon>
        <taxon>Craniata</taxon>
        <taxon>Vertebrata</taxon>
        <taxon>Euteleostomi</taxon>
        <taxon>Amphibia</taxon>
        <taxon>Batrachia</taxon>
        <taxon>Anura</taxon>
        <taxon>Pelobatoidea</taxon>
        <taxon>Pelobatidae</taxon>
        <taxon>Pelobates</taxon>
    </lineage>
</organism>
<accession>A0AAD1T0S4</accession>
<reference evidence="1" key="1">
    <citation type="submission" date="2022-03" db="EMBL/GenBank/DDBJ databases">
        <authorList>
            <person name="Alioto T."/>
            <person name="Alioto T."/>
            <person name="Gomez Garrido J."/>
        </authorList>
    </citation>
    <scope>NUCLEOTIDE SEQUENCE</scope>
</reference>
<gene>
    <name evidence="1" type="ORF">PECUL_23A054782</name>
</gene>
<protein>
    <submittedName>
        <fullName evidence="1">Uncharacterized protein</fullName>
    </submittedName>
</protein>
<dbReference type="AlphaFoldDB" id="A0AAD1T0S4"/>
<dbReference type="Proteomes" id="UP001295444">
    <property type="component" value="Chromosome 09"/>
</dbReference>
<evidence type="ECO:0000313" key="2">
    <source>
        <dbReference type="Proteomes" id="UP001295444"/>
    </source>
</evidence>